<dbReference type="AlphaFoldDB" id="A0A6J7W7H8"/>
<dbReference type="InterPro" id="IPR023393">
    <property type="entry name" value="START-like_dom_sf"/>
</dbReference>
<evidence type="ECO:0000313" key="4">
    <source>
        <dbReference type="EMBL" id="CAB5141857.1"/>
    </source>
</evidence>
<name>A0A6J7W7H8_9ZZZZ</name>
<protein>
    <submittedName>
        <fullName evidence="4">Unannotated protein</fullName>
    </submittedName>
</protein>
<sequence>MRSNHIAISLTIDAPIQEVWDSLVDWEKQGSWMLNTKVWVTSSINIGVGTQISAFTGVKNFGVLDTMEVTEWKSPYLCDVIHTGAVIKGSGRFMLKELDKTHTRFDWSEEILAPRPVYLLIWPAIYCGVRISLARFARTFR</sequence>
<dbReference type="SUPFAM" id="SSF55961">
    <property type="entry name" value="Bet v1-like"/>
    <property type="match status" value="1"/>
</dbReference>
<reference evidence="4" key="1">
    <citation type="submission" date="2020-05" db="EMBL/GenBank/DDBJ databases">
        <authorList>
            <person name="Chiriac C."/>
            <person name="Salcher M."/>
            <person name="Ghai R."/>
            <person name="Kavagutti S V."/>
        </authorList>
    </citation>
    <scope>NUCLEOTIDE SEQUENCE</scope>
</reference>
<proteinExistence type="predicted"/>
<evidence type="ECO:0000313" key="3">
    <source>
        <dbReference type="EMBL" id="CAB4974030.1"/>
    </source>
</evidence>
<gene>
    <name evidence="1" type="ORF">UFOPK3077_00756</name>
    <name evidence="2" type="ORF">UFOPK3667_00652</name>
    <name evidence="3" type="ORF">UFOPK3903_00706</name>
    <name evidence="4" type="ORF">UFOPK4444_00118</name>
</gene>
<dbReference type="EMBL" id="CAFAAS010000006">
    <property type="protein sequence ID" value="CAB4804564.1"/>
    <property type="molecule type" value="Genomic_DNA"/>
</dbReference>
<dbReference type="EMBL" id="CAFBMU010000005">
    <property type="protein sequence ID" value="CAB4920395.1"/>
    <property type="molecule type" value="Genomic_DNA"/>
</dbReference>
<organism evidence="4">
    <name type="scientific">freshwater metagenome</name>
    <dbReference type="NCBI Taxonomy" id="449393"/>
    <lineage>
        <taxon>unclassified sequences</taxon>
        <taxon>metagenomes</taxon>
        <taxon>ecological metagenomes</taxon>
    </lineage>
</organism>
<dbReference type="EMBL" id="CAFBRZ010000004">
    <property type="protein sequence ID" value="CAB5141857.1"/>
    <property type="molecule type" value="Genomic_DNA"/>
</dbReference>
<evidence type="ECO:0000313" key="1">
    <source>
        <dbReference type="EMBL" id="CAB4804564.1"/>
    </source>
</evidence>
<evidence type="ECO:0000313" key="2">
    <source>
        <dbReference type="EMBL" id="CAB4920395.1"/>
    </source>
</evidence>
<dbReference type="CDD" id="cd07812">
    <property type="entry name" value="SRPBCC"/>
    <property type="match status" value="1"/>
</dbReference>
<accession>A0A6J7W7H8</accession>
<dbReference type="Gene3D" id="3.30.530.20">
    <property type="match status" value="1"/>
</dbReference>
<dbReference type="EMBL" id="CAFBOD010000006">
    <property type="protein sequence ID" value="CAB4974030.1"/>
    <property type="molecule type" value="Genomic_DNA"/>
</dbReference>